<sequence>MFQFLAGVFHQDFESPEEALEMIRECGHIELDDTSKFIRCFLELGISDEDKNKFTEEHSWIYFPALGMTPLEWLKEIVVDLEKSVKIKKAEEKSC</sequence>
<keyword evidence="3" id="KW-1185">Reference proteome</keyword>
<accession>A0A235B1F5</accession>
<proteinExistence type="predicted"/>
<feature type="domain" description="CdiI immunity protein" evidence="1">
    <location>
        <begin position="3"/>
        <end position="78"/>
    </location>
</feature>
<dbReference type="Proteomes" id="UP000215459">
    <property type="component" value="Unassembled WGS sequence"/>
</dbReference>
<protein>
    <recommendedName>
        <fullName evidence="1">CdiI immunity protein domain-containing protein</fullName>
    </recommendedName>
</protein>
<comment type="caution">
    <text evidence="2">The sequence shown here is derived from an EMBL/GenBank/DDBJ whole genome shotgun (WGS) entry which is preliminary data.</text>
</comment>
<dbReference type="EMBL" id="NOWF01000019">
    <property type="protein sequence ID" value="OYD06130.1"/>
    <property type="molecule type" value="Genomic_DNA"/>
</dbReference>
<reference evidence="2 3" key="1">
    <citation type="submission" date="2017-07" db="EMBL/GenBank/DDBJ databases">
        <title>The genome sequence of Paludifilum halophilum highlights mechanisms for microbial adaptation to high salt environemnts.</title>
        <authorList>
            <person name="Belbahri L."/>
        </authorList>
    </citation>
    <scope>NUCLEOTIDE SEQUENCE [LARGE SCALE GENOMIC DNA]</scope>
    <source>
        <strain evidence="2 3">DSM 102817</strain>
    </source>
</reference>
<name>A0A235B1F5_9BACL</name>
<dbReference type="AlphaFoldDB" id="A0A235B1F5"/>
<evidence type="ECO:0000313" key="2">
    <source>
        <dbReference type="EMBL" id="OYD06130.1"/>
    </source>
</evidence>
<gene>
    <name evidence="2" type="ORF">CHM34_17910</name>
</gene>
<evidence type="ECO:0000259" key="1">
    <source>
        <dbReference type="Pfam" id="PF18593"/>
    </source>
</evidence>
<organism evidence="2 3">
    <name type="scientific">Paludifilum halophilum</name>
    <dbReference type="NCBI Taxonomy" id="1642702"/>
    <lineage>
        <taxon>Bacteria</taxon>
        <taxon>Bacillati</taxon>
        <taxon>Bacillota</taxon>
        <taxon>Bacilli</taxon>
        <taxon>Bacillales</taxon>
        <taxon>Thermoactinomycetaceae</taxon>
        <taxon>Paludifilum</taxon>
    </lineage>
</organism>
<dbReference type="Pfam" id="PF18593">
    <property type="entry name" value="CdiI_2"/>
    <property type="match status" value="1"/>
</dbReference>
<dbReference type="InterPro" id="IPR041129">
    <property type="entry name" value="CdiI_2"/>
</dbReference>
<evidence type="ECO:0000313" key="3">
    <source>
        <dbReference type="Proteomes" id="UP000215459"/>
    </source>
</evidence>
<dbReference type="OrthoDB" id="2969818at2"/>
<dbReference type="RefSeq" id="WP_094265978.1">
    <property type="nucleotide sequence ID" value="NZ_NOWF01000019.1"/>
</dbReference>